<name>A0A1M4ZHW7_9BURK</name>
<dbReference type="AlphaFoldDB" id="A0A1M4ZHW7"/>
<evidence type="ECO:0000256" key="1">
    <source>
        <dbReference type="SAM" id="MobiDB-lite"/>
    </source>
</evidence>
<dbReference type="Gene3D" id="1.10.260.40">
    <property type="entry name" value="lambda repressor-like DNA-binding domains"/>
    <property type="match status" value="1"/>
</dbReference>
<dbReference type="EMBL" id="FQUZ01000014">
    <property type="protein sequence ID" value="SHF17591.1"/>
    <property type="molecule type" value="Genomic_DNA"/>
</dbReference>
<accession>A0A1M4ZHW7</accession>
<protein>
    <submittedName>
        <fullName evidence="3">Cytoskeleton protein RodZ</fullName>
    </submittedName>
</protein>
<dbReference type="InterPro" id="IPR025194">
    <property type="entry name" value="RodZ-like_C"/>
</dbReference>
<dbReference type="GO" id="GO:0003677">
    <property type="term" value="F:DNA binding"/>
    <property type="evidence" value="ECO:0007669"/>
    <property type="project" value="InterPro"/>
</dbReference>
<feature type="region of interest" description="Disordered" evidence="1">
    <location>
        <begin position="154"/>
        <end position="204"/>
    </location>
</feature>
<dbReference type="InterPro" id="IPR050400">
    <property type="entry name" value="Bact_Cytoskel_RodZ"/>
</dbReference>
<dbReference type="Pfam" id="PF13413">
    <property type="entry name" value="HTH_25"/>
    <property type="match status" value="1"/>
</dbReference>
<feature type="domain" description="Cytoskeleton protein RodZ-like C-terminal" evidence="2">
    <location>
        <begin position="263"/>
        <end position="334"/>
    </location>
</feature>
<dbReference type="Proteomes" id="UP000184327">
    <property type="component" value="Unassembled WGS sequence"/>
</dbReference>
<reference evidence="3 4" key="1">
    <citation type="submission" date="2016-11" db="EMBL/GenBank/DDBJ databases">
        <authorList>
            <person name="Jaros S."/>
            <person name="Januszkiewicz K."/>
            <person name="Wedrychowicz H."/>
        </authorList>
    </citation>
    <scope>NUCLEOTIDE SEQUENCE [LARGE SCALE GENOMIC DNA]</scope>
    <source>
        <strain evidence="3 4">DSM 16112</strain>
    </source>
</reference>
<dbReference type="PANTHER" id="PTHR34475:SF1">
    <property type="entry name" value="CYTOSKELETON PROTEIN RODZ"/>
    <property type="match status" value="1"/>
</dbReference>
<organism evidence="3 4">
    <name type="scientific">Lampropedia hyalina DSM 16112</name>
    <dbReference type="NCBI Taxonomy" id="1122156"/>
    <lineage>
        <taxon>Bacteria</taxon>
        <taxon>Pseudomonadati</taxon>
        <taxon>Pseudomonadota</taxon>
        <taxon>Betaproteobacteria</taxon>
        <taxon>Burkholderiales</taxon>
        <taxon>Comamonadaceae</taxon>
        <taxon>Lampropedia</taxon>
    </lineage>
</organism>
<dbReference type="OrthoDB" id="5293433at2"/>
<dbReference type="PANTHER" id="PTHR34475">
    <property type="match status" value="1"/>
</dbReference>
<dbReference type="Pfam" id="PF13464">
    <property type="entry name" value="RodZ_C"/>
    <property type="match status" value="1"/>
</dbReference>
<dbReference type="InterPro" id="IPR010982">
    <property type="entry name" value="Lambda_DNA-bd_dom_sf"/>
</dbReference>
<feature type="compositionally biased region" description="Low complexity" evidence="1">
    <location>
        <begin position="161"/>
        <end position="172"/>
    </location>
</feature>
<keyword evidence="4" id="KW-1185">Reference proteome</keyword>
<proteinExistence type="predicted"/>
<feature type="region of interest" description="Disordered" evidence="1">
    <location>
        <begin position="1"/>
        <end position="22"/>
    </location>
</feature>
<dbReference type="RefSeq" id="WP_073356041.1">
    <property type="nucleotide sequence ID" value="NZ_FQUZ01000014.1"/>
</dbReference>
<evidence type="ECO:0000259" key="2">
    <source>
        <dbReference type="Pfam" id="PF13464"/>
    </source>
</evidence>
<gene>
    <name evidence="3" type="ORF">SAMN02745117_01464</name>
</gene>
<dbReference type="STRING" id="1122156.SAMN02745117_01464"/>
<evidence type="ECO:0000313" key="4">
    <source>
        <dbReference type="Proteomes" id="UP000184327"/>
    </source>
</evidence>
<sequence>MNDVDTSGLTPQSANGAGTAGHTAGSLLRQYREEREVELSQLAAVLKVRPEKLHALESDQYDQLPGLVFCRSLAMSVCRLLNADAAPVLALLPAVAADANSQLHLERSRAIVRNHSTPFASSSPSLLQGKGSRIALAVAALLVAGTVALYVWPSDEGNPVERTSSTGTRSETIIPPSLPSTAGTRTSPPPVTAPANTAATGDDPILNLVTGLPALSGTTPPTAVADLATAAANAAGTTATAGNAATTETTSNTPAADAPTLRILAKDTVWVQVRGGANRRTVLRQTTLAAGEEVVITQEPPLRVDIGRINAVEVQVNGQPYDLQPHARGTVARFDLAP</sequence>
<evidence type="ECO:0000313" key="3">
    <source>
        <dbReference type="EMBL" id="SHF17591.1"/>
    </source>
</evidence>
<feature type="compositionally biased region" description="Polar residues" evidence="1">
    <location>
        <begin position="1"/>
        <end position="13"/>
    </location>
</feature>